<evidence type="ECO:0000313" key="4">
    <source>
        <dbReference type="Proteomes" id="UP000247702"/>
    </source>
</evidence>
<dbReference type="Pfam" id="PF00651">
    <property type="entry name" value="BTB"/>
    <property type="match status" value="1"/>
</dbReference>
<dbReference type="Pfam" id="PF07707">
    <property type="entry name" value="BACK"/>
    <property type="match status" value="1"/>
</dbReference>
<comment type="caution">
    <text evidence="3">The sequence shown here is derived from an EMBL/GenBank/DDBJ whole genome shotgun (WGS) entry which is preliminary data.</text>
</comment>
<name>A0A2Z6QII5_9GLOM</name>
<evidence type="ECO:0000259" key="2">
    <source>
        <dbReference type="PROSITE" id="PS51886"/>
    </source>
</evidence>
<dbReference type="InterPro" id="IPR000210">
    <property type="entry name" value="BTB/POZ_dom"/>
</dbReference>
<accession>A0A2Z6QII5</accession>
<feature type="domain" description="BTB" evidence="1">
    <location>
        <begin position="23"/>
        <end position="96"/>
    </location>
</feature>
<proteinExistence type="predicted"/>
<dbReference type="Pfam" id="PF07534">
    <property type="entry name" value="TLD"/>
    <property type="match status" value="1"/>
</dbReference>
<dbReference type="InterPro" id="IPR011333">
    <property type="entry name" value="SKP1/BTB/POZ_sf"/>
</dbReference>
<dbReference type="Gene3D" id="3.30.710.10">
    <property type="entry name" value="Potassium Channel Kv1.1, Chain A"/>
    <property type="match status" value="1"/>
</dbReference>
<evidence type="ECO:0000259" key="1">
    <source>
        <dbReference type="PROSITE" id="PS50097"/>
    </source>
</evidence>
<dbReference type="InterPro" id="IPR011705">
    <property type="entry name" value="BACK"/>
</dbReference>
<dbReference type="CDD" id="cd18186">
    <property type="entry name" value="BTB_POZ_ZBTB_KLHL-like"/>
    <property type="match status" value="1"/>
</dbReference>
<dbReference type="Proteomes" id="UP000247702">
    <property type="component" value="Unassembled WGS sequence"/>
</dbReference>
<dbReference type="CDD" id="cd14733">
    <property type="entry name" value="BACK"/>
    <property type="match status" value="1"/>
</dbReference>
<dbReference type="InterPro" id="IPR006571">
    <property type="entry name" value="TLDc_dom"/>
</dbReference>
<dbReference type="PROSITE" id="PS51886">
    <property type="entry name" value="TLDC"/>
    <property type="match status" value="1"/>
</dbReference>
<gene>
    <name evidence="3" type="ORF">RclHR1_16720002</name>
</gene>
<dbReference type="EMBL" id="BEXD01000749">
    <property type="protein sequence ID" value="GBB89890.1"/>
    <property type="molecule type" value="Genomic_DNA"/>
</dbReference>
<reference evidence="3 4" key="1">
    <citation type="submission" date="2017-11" db="EMBL/GenBank/DDBJ databases">
        <title>The genome of Rhizophagus clarus HR1 reveals common genetic basis of auxotrophy among arbuscular mycorrhizal fungi.</title>
        <authorList>
            <person name="Kobayashi Y."/>
        </authorList>
    </citation>
    <scope>NUCLEOTIDE SEQUENCE [LARGE SCALE GENOMIC DNA]</scope>
    <source>
        <strain evidence="3 4">HR1</strain>
    </source>
</reference>
<protein>
    <recommendedName>
        <fullName evidence="5">BTB domain-containing protein</fullName>
    </recommendedName>
</protein>
<dbReference type="PANTHER" id="PTHR24410">
    <property type="entry name" value="HL07962P-RELATED"/>
    <property type="match status" value="1"/>
</dbReference>
<evidence type="ECO:0008006" key="5">
    <source>
        <dbReference type="Google" id="ProtNLM"/>
    </source>
</evidence>
<evidence type="ECO:0000313" key="3">
    <source>
        <dbReference type="EMBL" id="GBB89890.1"/>
    </source>
</evidence>
<dbReference type="Gene3D" id="1.25.40.420">
    <property type="match status" value="1"/>
</dbReference>
<dbReference type="SMART" id="SM00225">
    <property type="entry name" value="BTB"/>
    <property type="match status" value="1"/>
</dbReference>
<dbReference type="SUPFAM" id="SSF54695">
    <property type="entry name" value="POZ domain"/>
    <property type="match status" value="1"/>
</dbReference>
<dbReference type="PROSITE" id="PS50097">
    <property type="entry name" value="BTB"/>
    <property type="match status" value="1"/>
</dbReference>
<keyword evidence="4" id="KW-1185">Reference proteome</keyword>
<organism evidence="3 4">
    <name type="scientific">Rhizophagus clarus</name>
    <dbReference type="NCBI Taxonomy" id="94130"/>
    <lineage>
        <taxon>Eukaryota</taxon>
        <taxon>Fungi</taxon>
        <taxon>Fungi incertae sedis</taxon>
        <taxon>Mucoromycota</taxon>
        <taxon>Glomeromycotina</taxon>
        <taxon>Glomeromycetes</taxon>
        <taxon>Glomerales</taxon>
        <taxon>Glomeraceae</taxon>
        <taxon>Rhizophagus</taxon>
    </lineage>
</organism>
<feature type="domain" description="TLDc" evidence="2">
    <location>
        <begin position="298"/>
        <end position="478"/>
    </location>
</feature>
<dbReference type="AlphaFoldDB" id="A0A2Z6QII5"/>
<dbReference type="InterPro" id="IPR051481">
    <property type="entry name" value="BTB-POZ/Galectin-3-binding"/>
</dbReference>
<dbReference type="PANTHER" id="PTHR24410:SF23">
    <property type="entry name" value="BTB DOMAIN-CONTAINING PROTEIN-RELATED"/>
    <property type="match status" value="1"/>
</dbReference>
<sequence length="646" mass="75869">MAENLLLDLSQDIGQLLTSGDNYDLIIQAGEGQNMKEFSAHSLILSARSTYFKTALSKEWAKKENGIITFKKPNISPEIMELILGYLYTGLVNFDKQNGAKVLKLLMASDELNLQKLSDYIQTYLLDNQAEYLKNEPIDVLQIVFRYEGCEDLRKFCLDTICKDPKILFESPKFTSLDKDLIILFLKNNELEMEEIEIWEFILKWALTRMSTQHNVDNLSQWTSSNFEELEKILRDLIPHIRWFQIPSNLFWRKVSQFESIFPKQLYRDIMGYYCDPDTPPINAILPLRRNLSNIDSILIDRGHLSIIASWIDNKEKSFYNIKSIPYLFKLVYRASRDGFEAAKFHELCDNKDSTIMISKLKENGRLIGGYNPLSWQSYNTFINDNGSWQSTPESFLFSFTKKDEIDSAFLIRVNFASKNYAVCYGLNYGPAFGSGWDLVIKHDNVRTYGNSTYFNVYDIIDYGKDHSLEDYEILSVKILKYFLNLQNSLHWIDIIILFLKNNELEMEEIKIWELILKWALERMSTQYDVDNLSQWTSSDFEELKKILHDLIPHIRWFQIPAKLFEERRYSSNSDSVLINRGHLSIIASWIDKKEKSFYNTKNTPYLFKLLYRASRDGFEAAKFHELCDNKGSTKIKRKWPVNWRL</sequence>